<sequence length="100" mass="11258">MKGRKLDSPRHDQQSPAEAHTYVDDSGPDTGQPWGGPSGKMNMQPHRGGYYFIKFTISARHYVLFCRPFSVVNRAHVNEPSPTDVASEEQARFPPRESTN</sequence>
<gene>
    <name evidence="2" type="ORF">K0M31_007595</name>
</gene>
<feature type="compositionally biased region" description="Basic and acidic residues" evidence="1">
    <location>
        <begin position="1"/>
        <end position="13"/>
    </location>
</feature>
<organism evidence="2 3">
    <name type="scientific">Melipona bicolor</name>
    <dbReference type="NCBI Taxonomy" id="60889"/>
    <lineage>
        <taxon>Eukaryota</taxon>
        <taxon>Metazoa</taxon>
        <taxon>Ecdysozoa</taxon>
        <taxon>Arthropoda</taxon>
        <taxon>Hexapoda</taxon>
        <taxon>Insecta</taxon>
        <taxon>Pterygota</taxon>
        <taxon>Neoptera</taxon>
        <taxon>Endopterygota</taxon>
        <taxon>Hymenoptera</taxon>
        <taxon>Apocrita</taxon>
        <taxon>Aculeata</taxon>
        <taxon>Apoidea</taxon>
        <taxon>Anthophila</taxon>
        <taxon>Apidae</taxon>
        <taxon>Melipona</taxon>
    </lineage>
</organism>
<protein>
    <submittedName>
        <fullName evidence="2">Uncharacterized protein</fullName>
    </submittedName>
</protein>
<dbReference type="EMBL" id="JAHYIQ010000002">
    <property type="protein sequence ID" value="KAK1134824.1"/>
    <property type="molecule type" value="Genomic_DNA"/>
</dbReference>
<proteinExistence type="predicted"/>
<reference evidence="2" key="1">
    <citation type="submission" date="2021-10" db="EMBL/GenBank/DDBJ databases">
        <title>Melipona bicolor Genome sequencing and assembly.</title>
        <authorList>
            <person name="Araujo N.S."/>
            <person name="Arias M.C."/>
        </authorList>
    </citation>
    <scope>NUCLEOTIDE SEQUENCE</scope>
    <source>
        <strain evidence="2">USP_2M_L1-L4_2017</strain>
        <tissue evidence="2">Whole body</tissue>
    </source>
</reference>
<dbReference type="Proteomes" id="UP001177670">
    <property type="component" value="Unassembled WGS sequence"/>
</dbReference>
<keyword evidence="3" id="KW-1185">Reference proteome</keyword>
<comment type="caution">
    <text evidence="2">The sequence shown here is derived from an EMBL/GenBank/DDBJ whole genome shotgun (WGS) entry which is preliminary data.</text>
</comment>
<evidence type="ECO:0000313" key="3">
    <source>
        <dbReference type="Proteomes" id="UP001177670"/>
    </source>
</evidence>
<feature type="region of interest" description="Disordered" evidence="1">
    <location>
        <begin position="78"/>
        <end position="100"/>
    </location>
</feature>
<name>A0AA40GBT1_9HYME</name>
<feature type="compositionally biased region" description="Basic and acidic residues" evidence="1">
    <location>
        <begin position="89"/>
        <end position="100"/>
    </location>
</feature>
<evidence type="ECO:0000313" key="2">
    <source>
        <dbReference type="EMBL" id="KAK1134824.1"/>
    </source>
</evidence>
<accession>A0AA40GBT1</accession>
<evidence type="ECO:0000256" key="1">
    <source>
        <dbReference type="SAM" id="MobiDB-lite"/>
    </source>
</evidence>
<feature type="region of interest" description="Disordered" evidence="1">
    <location>
        <begin position="1"/>
        <end position="43"/>
    </location>
</feature>
<dbReference type="AlphaFoldDB" id="A0AA40GBT1"/>